<comment type="caution">
    <text evidence="1">The sequence shown here is derived from an EMBL/GenBank/DDBJ whole genome shotgun (WGS) entry which is preliminary data.</text>
</comment>
<accession>A0ABP9ADS4</accession>
<evidence type="ECO:0000313" key="2">
    <source>
        <dbReference type="Proteomes" id="UP001501411"/>
    </source>
</evidence>
<reference evidence="2" key="1">
    <citation type="journal article" date="2019" name="Int. J. Syst. Evol. Microbiol.">
        <title>The Global Catalogue of Microorganisms (GCM) 10K type strain sequencing project: providing services to taxonomists for standard genome sequencing and annotation.</title>
        <authorList>
            <consortium name="The Broad Institute Genomics Platform"/>
            <consortium name="The Broad Institute Genome Sequencing Center for Infectious Disease"/>
            <person name="Wu L."/>
            <person name="Ma J."/>
        </authorList>
    </citation>
    <scope>NUCLEOTIDE SEQUENCE [LARGE SCALE GENOMIC DNA]</scope>
    <source>
        <strain evidence="2">JCM 18200</strain>
    </source>
</reference>
<evidence type="ECO:0000313" key="1">
    <source>
        <dbReference type="EMBL" id="GAA4779444.1"/>
    </source>
</evidence>
<organism evidence="1 2">
    <name type="scientific">Olivibacter ginsenosidimutans</name>
    <dbReference type="NCBI Taxonomy" id="1176537"/>
    <lineage>
        <taxon>Bacteria</taxon>
        <taxon>Pseudomonadati</taxon>
        <taxon>Bacteroidota</taxon>
        <taxon>Sphingobacteriia</taxon>
        <taxon>Sphingobacteriales</taxon>
        <taxon>Sphingobacteriaceae</taxon>
        <taxon>Olivibacter</taxon>
    </lineage>
</organism>
<dbReference type="Proteomes" id="UP001501411">
    <property type="component" value="Unassembled WGS sequence"/>
</dbReference>
<keyword evidence="2" id="KW-1185">Reference proteome</keyword>
<dbReference type="RefSeq" id="WP_345229894.1">
    <property type="nucleotide sequence ID" value="NZ_BAABIQ010000002.1"/>
</dbReference>
<dbReference type="EMBL" id="BAABIQ010000002">
    <property type="protein sequence ID" value="GAA4779444.1"/>
    <property type="molecule type" value="Genomic_DNA"/>
</dbReference>
<protein>
    <submittedName>
        <fullName evidence="1">Uncharacterized protein</fullName>
    </submittedName>
</protein>
<sequence>MVCRNKQYPESNGKYNEKMDHMNIDEATLSISEDAIKQLLKNMGKGRKTLTRDEINALFRE</sequence>
<name>A0ABP9ADS4_9SPHI</name>
<gene>
    <name evidence="1" type="ORF">GCM10023231_02770</name>
</gene>
<proteinExistence type="predicted"/>